<dbReference type="CDD" id="cd06580">
    <property type="entry name" value="TM_PBP1_transp_TpRbsC_like"/>
    <property type="match status" value="1"/>
</dbReference>
<feature type="transmembrane region" description="Helical" evidence="6">
    <location>
        <begin position="152"/>
        <end position="169"/>
    </location>
</feature>
<dbReference type="Pfam" id="PF02653">
    <property type="entry name" value="BPD_transp_2"/>
    <property type="match status" value="1"/>
</dbReference>
<keyword evidence="5 6" id="KW-0472">Membrane</keyword>
<evidence type="ECO:0000256" key="6">
    <source>
        <dbReference type="SAM" id="Phobius"/>
    </source>
</evidence>
<gene>
    <name evidence="7" type="ORF">AYW79_14035</name>
</gene>
<evidence type="ECO:0000256" key="1">
    <source>
        <dbReference type="ARBA" id="ARBA00004651"/>
    </source>
</evidence>
<organism evidence="7 8">
    <name type="scientific">Ferroacidibacillus organovorans</name>
    <dbReference type="NCBI Taxonomy" id="1765683"/>
    <lineage>
        <taxon>Bacteria</taxon>
        <taxon>Bacillati</taxon>
        <taxon>Bacillota</taxon>
        <taxon>Bacilli</taxon>
        <taxon>Bacillales</taxon>
        <taxon>Alicyclobacillaceae</taxon>
        <taxon>Ferroacidibacillus</taxon>
    </lineage>
</organism>
<sequence length="310" mass="32206">MSAIAQIFTNPELYAATISMATPLALPAIGGTFSERTGVVNIAMEGNMLIGAFFAVMVAAATQQAWLGLLAGMLAGGILSLGLAFTAIRLQSDQVIVGMALNLFASGLTAFLLNTVYGYNGTPTNTPFLPSITIPFVSSIPFIGPIIGHHDVVVYLMLLIVAGSQYVLFHTKLGLRMRAVGENPEAADTVGIHVARMRYLGVFIGGMLSGLGGVYLSIGLLNAFDVNMTNGRGYIALAAMIFGKWTPLGSFGAALLFGFATALSIALQNVGISANLVSMLPYALTIIALTGLVGRSRAPAADGIPYAPSK</sequence>
<reference evidence="7 8" key="1">
    <citation type="submission" date="2016-02" db="EMBL/GenBank/DDBJ databases">
        <title>Draft genome sequence of Acidibacillus ferrooxidans SLC66.</title>
        <authorList>
            <person name="Oliveira G."/>
            <person name="Nancucheo I."/>
            <person name="Dall'Agnol H."/>
            <person name="Johnson B."/>
            <person name="Oliveira R."/>
            <person name="Nunes G.L."/>
            <person name="Tzotzos G."/>
            <person name="Orellana S.C."/>
            <person name="Salim A.C."/>
            <person name="Araujo F.M."/>
        </authorList>
    </citation>
    <scope>NUCLEOTIDE SEQUENCE [LARGE SCALE GENOMIC DNA]</scope>
    <source>
        <strain evidence="7 8">SLC66</strain>
    </source>
</reference>
<keyword evidence="3 6" id="KW-0812">Transmembrane</keyword>
<evidence type="ECO:0000256" key="3">
    <source>
        <dbReference type="ARBA" id="ARBA00022692"/>
    </source>
</evidence>
<feature type="transmembrane region" description="Helical" evidence="6">
    <location>
        <begin position="199"/>
        <end position="224"/>
    </location>
</feature>
<keyword evidence="4 6" id="KW-1133">Transmembrane helix</keyword>
<proteinExistence type="predicted"/>
<protein>
    <submittedName>
        <fullName evidence="7">Branched-chain amino acid ABC transporter permease</fullName>
    </submittedName>
</protein>
<feature type="transmembrane region" description="Helical" evidence="6">
    <location>
        <begin position="95"/>
        <end position="116"/>
    </location>
</feature>
<dbReference type="PANTHER" id="PTHR43370">
    <property type="entry name" value="SUGAR ABC TRANSPORTER INTEGRAL MEMBRANE PROTEIN-RELATED"/>
    <property type="match status" value="1"/>
</dbReference>
<accession>A0A853K8S6</accession>
<name>A0A853K8S6_9BACL</name>
<evidence type="ECO:0000313" key="7">
    <source>
        <dbReference type="EMBL" id="OAG90830.1"/>
    </source>
</evidence>
<dbReference type="EMBL" id="LSUQ01000074">
    <property type="protein sequence ID" value="OAG90830.1"/>
    <property type="molecule type" value="Genomic_DNA"/>
</dbReference>
<comment type="subcellular location">
    <subcellularLocation>
        <location evidence="1">Cell membrane</location>
        <topology evidence="1">Multi-pass membrane protein</topology>
    </subcellularLocation>
</comment>
<feature type="transmembrane region" description="Helical" evidence="6">
    <location>
        <begin position="13"/>
        <end position="33"/>
    </location>
</feature>
<evidence type="ECO:0000256" key="5">
    <source>
        <dbReference type="ARBA" id="ARBA00023136"/>
    </source>
</evidence>
<evidence type="ECO:0000256" key="4">
    <source>
        <dbReference type="ARBA" id="ARBA00022989"/>
    </source>
</evidence>
<comment type="caution">
    <text evidence="7">The sequence shown here is derived from an EMBL/GenBank/DDBJ whole genome shotgun (WGS) entry which is preliminary data.</text>
</comment>
<feature type="transmembrane region" description="Helical" evidence="6">
    <location>
        <begin position="245"/>
        <end position="266"/>
    </location>
</feature>
<dbReference type="RefSeq" id="WP_067567154.1">
    <property type="nucleotide sequence ID" value="NZ_LSUQ01000074.1"/>
</dbReference>
<keyword evidence="2" id="KW-1003">Cell membrane</keyword>
<feature type="transmembrane region" description="Helical" evidence="6">
    <location>
        <begin position="66"/>
        <end position="88"/>
    </location>
</feature>
<dbReference type="InterPro" id="IPR001851">
    <property type="entry name" value="ABC_transp_permease"/>
</dbReference>
<dbReference type="PANTHER" id="PTHR43370:SF1">
    <property type="entry name" value="GUANOSINE ABC TRANSPORTER PERMEASE PROTEIN NUPQ"/>
    <property type="match status" value="1"/>
</dbReference>
<dbReference type="Proteomes" id="UP000077421">
    <property type="component" value="Unassembled WGS sequence"/>
</dbReference>
<evidence type="ECO:0000313" key="8">
    <source>
        <dbReference type="Proteomes" id="UP000077421"/>
    </source>
</evidence>
<dbReference type="GO" id="GO:0022857">
    <property type="term" value="F:transmembrane transporter activity"/>
    <property type="evidence" value="ECO:0007669"/>
    <property type="project" value="InterPro"/>
</dbReference>
<evidence type="ECO:0000256" key="2">
    <source>
        <dbReference type="ARBA" id="ARBA00022475"/>
    </source>
</evidence>
<feature type="transmembrane region" description="Helical" evidence="6">
    <location>
        <begin position="272"/>
        <end position="293"/>
    </location>
</feature>
<dbReference type="AlphaFoldDB" id="A0A853K8S6"/>
<dbReference type="GO" id="GO:0005886">
    <property type="term" value="C:plasma membrane"/>
    <property type="evidence" value="ECO:0007669"/>
    <property type="project" value="UniProtKB-SubCell"/>
</dbReference>
<feature type="transmembrane region" description="Helical" evidence="6">
    <location>
        <begin position="40"/>
        <end position="60"/>
    </location>
</feature>